<protein>
    <submittedName>
        <fullName evidence="1">Uncharacterized protein YuzE</fullName>
    </submittedName>
</protein>
<reference evidence="1 2" key="1">
    <citation type="submission" date="2015-09" db="EMBL/GenBank/DDBJ databases">
        <title>Identification and resolution of microdiversity through metagenomic sequencing of parallel consortia.</title>
        <authorList>
            <person name="Nelson W.C."/>
            <person name="Romine M.F."/>
            <person name="Lindemann S.R."/>
        </authorList>
    </citation>
    <scope>NUCLEOTIDE SEQUENCE [LARGE SCALE GENOMIC DNA]</scope>
    <source>
        <strain evidence="1">Ana</strain>
    </source>
</reference>
<name>A0A0N8KLX1_9CYAN</name>
<dbReference type="InterPro" id="IPR019270">
    <property type="entry name" value="DUF2283"/>
</dbReference>
<evidence type="ECO:0000313" key="2">
    <source>
        <dbReference type="Proteomes" id="UP000050465"/>
    </source>
</evidence>
<evidence type="ECO:0000313" key="1">
    <source>
        <dbReference type="EMBL" id="KPQ32122.1"/>
    </source>
</evidence>
<comment type="caution">
    <text evidence="1">The sequence shown here is derived from an EMBL/GenBank/DDBJ whole genome shotgun (WGS) entry which is preliminary data.</text>
</comment>
<dbReference type="Proteomes" id="UP000050465">
    <property type="component" value="Unassembled WGS sequence"/>
</dbReference>
<gene>
    <name evidence="1" type="ORF">HLUCCA11_22250</name>
</gene>
<accession>A0A0N8KLX1</accession>
<dbReference type="EMBL" id="LJZR01000068">
    <property type="protein sequence ID" value="KPQ32122.1"/>
    <property type="molecule type" value="Genomic_DNA"/>
</dbReference>
<dbReference type="PANTHER" id="PTHR37029:SF1">
    <property type="entry name" value="SSR1768 PROTEIN"/>
    <property type="match status" value="1"/>
</dbReference>
<proteinExistence type="predicted"/>
<dbReference type="STRING" id="1666911.HLUCCA11_22250"/>
<dbReference type="AlphaFoldDB" id="A0A0N8KLX1"/>
<organism evidence="1 2">
    <name type="scientific">Phormidesmis priestleyi Ana</name>
    <dbReference type="NCBI Taxonomy" id="1666911"/>
    <lineage>
        <taxon>Bacteria</taxon>
        <taxon>Bacillati</taxon>
        <taxon>Cyanobacteriota</taxon>
        <taxon>Cyanophyceae</taxon>
        <taxon>Leptolyngbyales</taxon>
        <taxon>Leptolyngbyaceae</taxon>
        <taxon>Phormidesmis</taxon>
    </lineage>
</organism>
<dbReference type="Pfam" id="PF10049">
    <property type="entry name" value="DUF2283"/>
    <property type="match status" value="1"/>
</dbReference>
<sequence>MKIQYFPDTDTLYIDLADRPSTESEVISESIIVALDRAGKPVGITIEHYSQTADSTAIETILPAMTASIAA</sequence>
<dbReference type="PANTHER" id="PTHR37029">
    <property type="entry name" value="SSR1768 PROTEIN"/>
    <property type="match status" value="1"/>
</dbReference>